<accession>A4TWB7</accession>
<sequence length="316" mass="33538">MAPSSRPCSSDCASCKAVTKITDDSPGLRSAAICWQTSKPVMSGSITSNKMTSNWLSRSLARASAPVMAKDMLPRPERSSASIWISDAESSTISMSAPCFILAFVLCRKQLFHRIAVKYINPTDFFTRRGCSGMSDAFDWPALLSRVNGNVALARRLLEGFFAEHGALAEAEGADLRNLVHRIGGSAGNLALIQVAEAARDSEAMLLRQPPPTAEHWRAALVALQERIGAAQAQVQTVLAALPTVETTTGGDSGDVLATRLAALLDQSDLAALSVAEQWWLAVPRDAHNDAIITAVRGLDFSGAALLLAGKGNGHD</sequence>
<organism evidence="1">
    <name type="scientific">Magnetospirillum gryphiswaldense</name>
    <dbReference type="NCBI Taxonomy" id="55518"/>
    <lineage>
        <taxon>Bacteria</taxon>
        <taxon>Pseudomonadati</taxon>
        <taxon>Pseudomonadota</taxon>
        <taxon>Alphaproteobacteria</taxon>
        <taxon>Rhodospirillales</taxon>
        <taxon>Rhodospirillaceae</taxon>
        <taxon>Magnetospirillum</taxon>
    </lineage>
</organism>
<dbReference type="SUPFAM" id="SSF47226">
    <property type="entry name" value="Histidine-containing phosphotransfer domain, HPT domain"/>
    <property type="match status" value="1"/>
</dbReference>
<dbReference type="AlphaFoldDB" id="A4TWB7"/>
<evidence type="ECO:0000313" key="1">
    <source>
        <dbReference type="EMBL" id="CAM74924.1"/>
    </source>
</evidence>
<protein>
    <submittedName>
        <fullName evidence="1">Uncharacterized protein</fullName>
    </submittedName>
</protein>
<name>A4TWB7_9PROT</name>
<dbReference type="GO" id="GO:0000160">
    <property type="term" value="P:phosphorelay signal transduction system"/>
    <property type="evidence" value="ECO:0007669"/>
    <property type="project" value="InterPro"/>
</dbReference>
<proteinExistence type="predicted"/>
<gene>
    <name evidence="1" type="ORF">MGR_1750</name>
</gene>
<reference evidence="1" key="1">
    <citation type="journal article" date="2007" name="J. Bacteriol.">
        <title>Comparative genome analysis of four magnetotactic bacteria reveals a complex set of group-specific genes implicated in magnetosome biomineralization and function.</title>
        <authorList>
            <person name="Richter M."/>
            <person name="Kube M."/>
            <person name="Bazylinski D.A."/>
            <person name="Lombardot T."/>
            <person name="Gloeckner F.O."/>
            <person name="Reinhardt R."/>
            <person name="Schueler D."/>
        </authorList>
    </citation>
    <scope>NUCLEOTIDE SEQUENCE</scope>
    <source>
        <strain evidence="1">MSR-1</strain>
    </source>
</reference>
<dbReference type="EMBL" id="CU459003">
    <property type="protein sequence ID" value="CAM74924.1"/>
    <property type="molecule type" value="Genomic_DNA"/>
</dbReference>
<dbReference type="Gene3D" id="1.20.120.160">
    <property type="entry name" value="HPT domain"/>
    <property type="match status" value="1"/>
</dbReference>
<dbReference type="InterPro" id="IPR036641">
    <property type="entry name" value="HPT_dom_sf"/>
</dbReference>